<proteinExistence type="predicted"/>
<reference evidence="2 3" key="1">
    <citation type="submission" date="2021-04" db="EMBL/GenBank/DDBJ databases">
        <title>Whole-genome sequencing of Saccharopolyspora endophytica KCTC 19397.</title>
        <authorList>
            <person name="Ay H."/>
            <person name="Saygin H."/>
            <person name="Sahin N."/>
        </authorList>
    </citation>
    <scope>NUCLEOTIDE SEQUENCE [LARGE SCALE GENOMIC DNA]</scope>
    <source>
        <strain evidence="2 3">KCTC 19397</strain>
    </source>
</reference>
<evidence type="ECO:0000313" key="3">
    <source>
        <dbReference type="Proteomes" id="UP000674084"/>
    </source>
</evidence>
<dbReference type="Proteomes" id="UP000674084">
    <property type="component" value="Unassembled WGS sequence"/>
</dbReference>
<dbReference type="Pfam" id="PF09250">
    <property type="entry name" value="Prim-Pol"/>
    <property type="match status" value="1"/>
</dbReference>
<dbReference type="InterPro" id="IPR015330">
    <property type="entry name" value="DNA_primase/pol_bifunc_N"/>
</dbReference>
<feature type="domain" description="DNA primase/polymerase bifunctional N-terminal" evidence="1">
    <location>
        <begin position="10"/>
        <end position="167"/>
    </location>
</feature>
<gene>
    <name evidence="2" type="ORF">KBO27_32165</name>
</gene>
<evidence type="ECO:0000259" key="1">
    <source>
        <dbReference type="SMART" id="SM00943"/>
    </source>
</evidence>
<organism evidence="2 3">
    <name type="scientific">Saccharopolyspora endophytica</name>
    <dbReference type="NCBI Taxonomy" id="543886"/>
    <lineage>
        <taxon>Bacteria</taxon>
        <taxon>Bacillati</taxon>
        <taxon>Actinomycetota</taxon>
        <taxon>Actinomycetes</taxon>
        <taxon>Pseudonocardiales</taxon>
        <taxon>Pseudonocardiaceae</taxon>
        <taxon>Saccharopolyspora</taxon>
    </lineage>
</organism>
<dbReference type="EMBL" id="JAGPXE010000021">
    <property type="protein sequence ID" value="MBQ0928624.1"/>
    <property type="molecule type" value="Genomic_DNA"/>
</dbReference>
<sequence length="187" mass="20023">MGWAEIRSAACELAQHGWAVLPGTYQLAEHGAWLGSPGAVTLEPIPGFGRASEPTTMAMAMEWWTRRPYSVLLACGAGINAVEVTATHGNRVLKELAGSAGGPVAVTPVGSWVFFVREDDVPLNPELVADAPGRWYASGSWIPLPPTRRDGLPYRWKVSPEATGWVLPTSSQLQSAFRTSLDGRAPS</sequence>
<comment type="caution">
    <text evidence="2">The sequence shown here is derived from an EMBL/GenBank/DDBJ whole genome shotgun (WGS) entry which is preliminary data.</text>
</comment>
<dbReference type="SMART" id="SM00943">
    <property type="entry name" value="Prim-Pol"/>
    <property type="match status" value="1"/>
</dbReference>
<name>A0ABS5DQM7_9PSEU</name>
<evidence type="ECO:0000313" key="2">
    <source>
        <dbReference type="EMBL" id="MBQ0928624.1"/>
    </source>
</evidence>
<keyword evidence="3" id="KW-1185">Reference proteome</keyword>
<accession>A0ABS5DQM7</accession>
<protein>
    <submittedName>
        <fullName evidence="2">Bifunctional DNA primase/polymerase</fullName>
    </submittedName>
</protein>